<dbReference type="STRING" id="1048205.AB852_09685"/>
<evidence type="ECO:0000313" key="8">
    <source>
        <dbReference type="Proteomes" id="UP000186455"/>
    </source>
</evidence>
<reference evidence="7 8" key="1">
    <citation type="submission" date="2015-06" db="EMBL/GenBank/DDBJ databases">
        <title>Cloning and characterization of the uncialamcin biosynthetic gene cluster.</title>
        <authorList>
            <person name="Yan X."/>
            <person name="Huang T."/>
            <person name="Ge H."/>
            <person name="Shen B."/>
        </authorList>
    </citation>
    <scope>NUCLEOTIDE SEQUENCE [LARGE SCALE GENOMIC DNA]</scope>
    <source>
        <strain evidence="7 8">DCA2648</strain>
    </source>
</reference>
<dbReference type="SUPFAM" id="SSF53474">
    <property type="entry name" value="alpha/beta-Hydrolases"/>
    <property type="match status" value="1"/>
</dbReference>
<feature type="signal peptide" evidence="4">
    <location>
        <begin position="1"/>
        <end position="32"/>
    </location>
</feature>
<dbReference type="InterPro" id="IPR000073">
    <property type="entry name" value="AB_hydrolase_1"/>
</dbReference>
<evidence type="ECO:0000313" key="7">
    <source>
        <dbReference type="EMBL" id="OKH94531.1"/>
    </source>
</evidence>
<evidence type="ECO:0000256" key="3">
    <source>
        <dbReference type="ARBA" id="ARBA00022801"/>
    </source>
</evidence>
<comment type="similarity">
    <text evidence="1">Belongs to the peptidase S33 family.</text>
</comment>
<dbReference type="AlphaFoldDB" id="A0A1Q4V9J8"/>
<proteinExistence type="inferred from homology"/>
<gene>
    <name evidence="7" type="ORF">AB852_09685</name>
</gene>
<feature type="domain" description="AB hydrolase-1" evidence="5">
    <location>
        <begin position="112"/>
        <end position="258"/>
    </location>
</feature>
<dbReference type="PANTHER" id="PTHR43248">
    <property type="entry name" value="2-SUCCINYL-6-HYDROXY-2,4-CYCLOHEXADIENE-1-CARBOXYLATE SYNTHASE"/>
    <property type="match status" value="1"/>
</dbReference>
<evidence type="ECO:0000259" key="6">
    <source>
        <dbReference type="Pfam" id="PF08386"/>
    </source>
</evidence>
<protein>
    <submittedName>
        <fullName evidence="7">Hydrolase</fullName>
    </submittedName>
</protein>
<feature type="domain" description="Peptidase S33 tripeptidyl aminopeptidase-like C-terminal" evidence="6">
    <location>
        <begin position="425"/>
        <end position="516"/>
    </location>
</feature>
<dbReference type="Proteomes" id="UP000186455">
    <property type="component" value="Unassembled WGS sequence"/>
</dbReference>
<dbReference type="Pfam" id="PF00561">
    <property type="entry name" value="Abhydrolase_1"/>
    <property type="match status" value="1"/>
</dbReference>
<dbReference type="InterPro" id="IPR051601">
    <property type="entry name" value="Serine_prot/Carboxylest_S33"/>
</dbReference>
<keyword evidence="2 4" id="KW-0732">Signal</keyword>
<accession>A0A1Q4V9J8</accession>
<dbReference type="RefSeq" id="WP_073786161.1">
    <property type="nucleotide sequence ID" value="NZ_LFBV01000002.1"/>
</dbReference>
<evidence type="ECO:0000256" key="4">
    <source>
        <dbReference type="SAM" id="SignalP"/>
    </source>
</evidence>
<keyword evidence="8" id="KW-1185">Reference proteome</keyword>
<evidence type="ECO:0000256" key="2">
    <source>
        <dbReference type="ARBA" id="ARBA00022729"/>
    </source>
</evidence>
<dbReference type="EMBL" id="LFBV01000002">
    <property type="protein sequence ID" value="OKH94531.1"/>
    <property type="molecule type" value="Genomic_DNA"/>
</dbReference>
<evidence type="ECO:0000256" key="1">
    <source>
        <dbReference type="ARBA" id="ARBA00010088"/>
    </source>
</evidence>
<dbReference type="ESTHER" id="9actn-a0a1q4v9j8">
    <property type="family name" value="Tiancimycin-TnmK-Tripeptidase-HIP"/>
</dbReference>
<organism evidence="7 8">
    <name type="scientific">Streptomyces uncialis</name>
    <dbReference type="NCBI Taxonomy" id="1048205"/>
    <lineage>
        <taxon>Bacteria</taxon>
        <taxon>Bacillati</taxon>
        <taxon>Actinomycetota</taxon>
        <taxon>Actinomycetes</taxon>
        <taxon>Kitasatosporales</taxon>
        <taxon>Streptomycetaceae</taxon>
        <taxon>Streptomyces</taxon>
    </lineage>
</organism>
<evidence type="ECO:0000259" key="5">
    <source>
        <dbReference type="Pfam" id="PF00561"/>
    </source>
</evidence>
<feature type="chain" id="PRO_5010163094" evidence="4">
    <location>
        <begin position="33"/>
        <end position="525"/>
    </location>
</feature>
<comment type="caution">
    <text evidence="7">The sequence shown here is derived from an EMBL/GenBank/DDBJ whole genome shotgun (WGS) entry which is preliminary data.</text>
</comment>
<name>A0A1Q4V9J8_9ACTN</name>
<dbReference type="InterPro" id="IPR013595">
    <property type="entry name" value="Pept_S33_TAP-like_C"/>
</dbReference>
<sequence>MPRSSRAIRTAALGATAAAVCLSVLPAAPAGAAGPAADPGRAGPAARFHHQQLDWRSCVQGPGDQVGKDLEKAGARCAGVTVPLDHRNPEGRTITIAVSRIEATDRARRIGPLLLNGGGPGGPSLGDAPAARDAMKDVAGRYDIIGVDPRFVGRSAPVDCGWPTGTAFRSAGKDRAGFDRTTALFRDLAERCRTAVGDVLPFASTRATARDMDIIRAALGERKISYLGYSYGSYLGQVYVSMFPGRADRVVLDGVIDPVAYGPRLLAGATAENRAALENWAAWVADRHRAYGLGTSRKAVVRTVEGVQHSAERAPFRLGEFTLDEHTVPALVFGSLSDDNAAAFDRFARMVREMRQAASGTQVSPSPDVAETLKFVFTGAVSAGGSAQNAILCADKAAPRDPEVYWRDIERARAKDALLGPFTQNANPCAFWDRPAERPTKVTGDFPALLVNSVGDPRTTYRGARVVRADWSSSRLITLQGSDQHAVYGFFGNRCVDDRVNAYLATGELPAKDSTCRPEPGQGTR</sequence>
<dbReference type="PANTHER" id="PTHR43248:SF29">
    <property type="entry name" value="TRIPEPTIDYL AMINOPEPTIDASE"/>
    <property type="match status" value="1"/>
</dbReference>
<dbReference type="GO" id="GO:0016787">
    <property type="term" value="F:hydrolase activity"/>
    <property type="evidence" value="ECO:0007669"/>
    <property type="project" value="UniProtKB-KW"/>
</dbReference>
<dbReference type="InterPro" id="IPR029058">
    <property type="entry name" value="AB_hydrolase_fold"/>
</dbReference>
<dbReference type="Pfam" id="PF08386">
    <property type="entry name" value="Abhydrolase_4"/>
    <property type="match status" value="1"/>
</dbReference>
<dbReference type="Gene3D" id="3.40.50.1820">
    <property type="entry name" value="alpha/beta hydrolase"/>
    <property type="match status" value="1"/>
</dbReference>
<keyword evidence="3 7" id="KW-0378">Hydrolase</keyword>